<feature type="transmembrane region" description="Helical" evidence="2">
    <location>
        <begin position="593"/>
        <end position="611"/>
    </location>
</feature>
<organism evidence="3 4">
    <name type="scientific">Phakopsora pachyrhizi</name>
    <name type="common">Asian soybean rust disease fungus</name>
    <dbReference type="NCBI Taxonomy" id="170000"/>
    <lineage>
        <taxon>Eukaryota</taxon>
        <taxon>Fungi</taxon>
        <taxon>Dikarya</taxon>
        <taxon>Basidiomycota</taxon>
        <taxon>Pucciniomycotina</taxon>
        <taxon>Pucciniomycetes</taxon>
        <taxon>Pucciniales</taxon>
        <taxon>Phakopsoraceae</taxon>
        <taxon>Phakopsora</taxon>
    </lineage>
</organism>
<evidence type="ECO:0000313" key="3">
    <source>
        <dbReference type="EMBL" id="CAH7682513.1"/>
    </source>
</evidence>
<dbReference type="Proteomes" id="UP001153365">
    <property type="component" value="Unassembled WGS sequence"/>
</dbReference>
<feature type="compositionally biased region" description="Polar residues" evidence="1">
    <location>
        <begin position="102"/>
        <end position="121"/>
    </location>
</feature>
<dbReference type="EMBL" id="CALTRL010004129">
    <property type="protein sequence ID" value="CAH7682513.1"/>
    <property type="molecule type" value="Genomic_DNA"/>
</dbReference>
<accession>A0AAV0B8U4</accession>
<comment type="caution">
    <text evidence="3">The sequence shown here is derived from an EMBL/GenBank/DDBJ whole genome shotgun (WGS) entry which is preliminary data.</text>
</comment>
<feature type="compositionally biased region" description="Low complexity" evidence="1">
    <location>
        <begin position="253"/>
        <end position="276"/>
    </location>
</feature>
<feature type="compositionally biased region" description="Polar residues" evidence="1">
    <location>
        <begin position="414"/>
        <end position="442"/>
    </location>
</feature>
<feature type="region of interest" description="Disordered" evidence="1">
    <location>
        <begin position="535"/>
        <end position="581"/>
    </location>
</feature>
<feature type="compositionally biased region" description="Polar residues" evidence="1">
    <location>
        <begin position="179"/>
        <end position="188"/>
    </location>
</feature>
<evidence type="ECO:0000313" key="4">
    <source>
        <dbReference type="Proteomes" id="UP001153365"/>
    </source>
</evidence>
<feature type="compositionally biased region" description="Basic and acidic residues" evidence="1">
    <location>
        <begin position="559"/>
        <end position="570"/>
    </location>
</feature>
<keyword evidence="2" id="KW-0472">Membrane</keyword>
<gene>
    <name evidence="3" type="ORF">PPACK8108_LOCUS15457</name>
</gene>
<dbReference type="AlphaFoldDB" id="A0AAV0B8U4"/>
<evidence type="ECO:0000256" key="1">
    <source>
        <dbReference type="SAM" id="MobiDB-lite"/>
    </source>
</evidence>
<proteinExistence type="predicted"/>
<feature type="region of interest" description="Disordered" evidence="1">
    <location>
        <begin position="1"/>
        <end position="131"/>
    </location>
</feature>
<feature type="region of interest" description="Disordered" evidence="1">
    <location>
        <begin position="368"/>
        <end position="460"/>
    </location>
</feature>
<feature type="compositionally biased region" description="Low complexity" evidence="1">
    <location>
        <begin position="199"/>
        <end position="216"/>
    </location>
</feature>
<keyword evidence="2" id="KW-0812">Transmembrane</keyword>
<sequence>MDGRASSEPMVEKPSIPNSGTLPAIRFPSEIINSNRNSTDNSDRENSINTSPPRSNIPSSDSSDSPRNRYSVLRKFSLSNSSKTGGRDDQAPLSLPPKSKNSDTTLVSDGSSTKIHNQSNKRSNKISKPFQRLKNISLVTRNFSSSQHLVHGQDISKIPHHQTTPSSSASSVESDRRQISQTFKTVTRSIKKSIHQLQRPRSVSSSKVQSKTSPESKSNSQMTEVEDDKVKSLGEVVPSVPEPKQMETSTVVSSPIESAQPSSSTSPSGSPSGSSPKRLKKVKQPTNRGTEKKRKPVKSLPPGLSPNKFVNQRPGSYSGPARPLTEAALDLFSPKNENFLATNDPNKFLAILPGGPSPLKQIIDHNLKASDEGNEDSKDEKESKKESEGISGDKNQESFIFIRGGVSESDKTQEIGTDTEGTSKSFLIISQDSDTATESRGQQKSKKRTIGDRGRCSRRSSNSQLSAYNYALGGYYLRGKRTKNGSTRNRRMIATMRTKRMMMMATMSLKGANSYIHHQCYYSQQSRKKIHRLRSGSLSSNGNSLTSKLTLMPTEGSDDTMKKKGEQEKRGLRKIPSDSISGKDRMKNFKMNYWMSTMIGVVIVAILIGNYRRKF</sequence>
<evidence type="ECO:0000256" key="2">
    <source>
        <dbReference type="SAM" id="Phobius"/>
    </source>
</evidence>
<feature type="region of interest" description="Disordered" evidence="1">
    <location>
        <begin position="155"/>
        <end position="322"/>
    </location>
</feature>
<keyword evidence="2" id="KW-1133">Transmembrane helix</keyword>
<feature type="compositionally biased region" description="Low complexity" evidence="1">
    <location>
        <begin position="51"/>
        <end position="71"/>
    </location>
</feature>
<reference evidence="3" key="1">
    <citation type="submission" date="2022-06" db="EMBL/GenBank/DDBJ databases">
        <authorList>
            <consortium name="SYNGENTA / RWTH Aachen University"/>
        </authorList>
    </citation>
    <scope>NUCLEOTIDE SEQUENCE</scope>
</reference>
<keyword evidence="4" id="KW-1185">Reference proteome</keyword>
<name>A0AAV0B8U4_PHAPC</name>
<feature type="compositionally biased region" description="Low complexity" evidence="1">
    <location>
        <begin position="535"/>
        <end position="551"/>
    </location>
</feature>
<protein>
    <submittedName>
        <fullName evidence="3">Expressed protein</fullName>
    </submittedName>
</protein>
<feature type="compositionally biased region" description="Basic and acidic residues" evidence="1">
    <location>
        <begin position="368"/>
        <end position="388"/>
    </location>
</feature>